<proteinExistence type="predicted"/>
<organism evidence="1 2">
    <name type="scientific">Chelatococcus sambhunathii</name>
    <dbReference type="NCBI Taxonomy" id="363953"/>
    <lineage>
        <taxon>Bacteria</taxon>
        <taxon>Pseudomonadati</taxon>
        <taxon>Pseudomonadota</taxon>
        <taxon>Alphaproteobacteria</taxon>
        <taxon>Hyphomicrobiales</taxon>
        <taxon>Chelatococcaceae</taxon>
        <taxon>Chelatococcus</taxon>
    </lineage>
</organism>
<comment type="caution">
    <text evidence="1">The sequence shown here is derived from an EMBL/GenBank/DDBJ whole genome shotgun (WGS) entry which is preliminary data.</text>
</comment>
<dbReference type="Proteomes" id="UP000182178">
    <property type="component" value="Unassembled WGS sequence"/>
</dbReference>
<protein>
    <submittedName>
        <fullName evidence="1">Uncharacterized protein</fullName>
    </submittedName>
</protein>
<dbReference type="SUPFAM" id="SSF47857">
    <property type="entry name" value="Apolipophorin-III"/>
    <property type="match status" value="1"/>
</dbReference>
<reference evidence="1 2" key="1">
    <citation type="submission" date="2015-08" db="EMBL/GenBank/DDBJ databases">
        <authorList>
            <person name="Varghese N."/>
        </authorList>
    </citation>
    <scope>NUCLEOTIDE SEQUENCE [LARGE SCALE GENOMIC DNA]</scope>
    <source>
        <strain evidence="1 2">DSM 18167</strain>
    </source>
</reference>
<evidence type="ECO:0000313" key="2">
    <source>
        <dbReference type="Proteomes" id="UP000182178"/>
    </source>
</evidence>
<sequence length="81" mass="9527">MRCLTMIERFEAERHRCRQAYEKARRGHRNVGRAAEALRTATHAALKAEVDELRRLKRAVEKSARRRDERIPDLFMEAAHG</sequence>
<accession>A0ABM9U9Y2</accession>
<dbReference type="EMBL" id="CYHC01000011">
    <property type="protein sequence ID" value="CUA90165.1"/>
    <property type="molecule type" value="Genomic_DNA"/>
</dbReference>
<keyword evidence="2" id="KW-1185">Reference proteome</keyword>
<dbReference type="RefSeq" id="WP_055460605.1">
    <property type="nucleotide sequence ID" value="NZ_CYHC01000011.1"/>
</dbReference>
<gene>
    <name evidence="1" type="ORF">Ga0061061_11192</name>
</gene>
<evidence type="ECO:0000313" key="1">
    <source>
        <dbReference type="EMBL" id="CUA90165.1"/>
    </source>
</evidence>
<name>A0ABM9U9Y2_9HYPH</name>